<dbReference type="OrthoDB" id="261960at2759"/>
<dbReference type="Gene3D" id="2.30.30.380">
    <property type="entry name" value="Zn-finger domain of Sec23/24"/>
    <property type="match status" value="1"/>
</dbReference>
<evidence type="ECO:0000259" key="5">
    <source>
        <dbReference type="PROSITE" id="PS51397"/>
    </source>
</evidence>
<feature type="compositionally biased region" description="Polar residues" evidence="4">
    <location>
        <begin position="125"/>
        <end position="135"/>
    </location>
</feature>
<proteinExistence type="predicted"/>
<feature type="compositionally biased region" description="Basic and acidic residues" evidence="4">
    <location>
        <begin position="140"/>
        <end position="150"/>
    </location>
</feature>
<evidence type="ECO:0000256" key="4">
    <source>
        <dbReference type="SAM" id="MobiDB-lite"/>
    </source>
</evidence>
<keyword evidence="1" id="KW-0479">Metal-binding</keyword>
<dbReference type="PROSITE" id="PS51397">
    <property type="entry name" value="WLM"/>
    <property type="match status" value="1"/>
</dbReference>
<dbReference type="SUPFAM" id="SSF90209">
    <property type="entry name" value="Ran binding protein zinc finger-like"/>
    <property type="match status" value="1"/>
</dbReference>
<reference evidence="6" key="1">
    <citation type="submission" date="2020-01" db="EMBL/GenBank/DDBJ databases">
        <title>Genome Sequencing of Three Apophysomyces-Like Fungal Strains Confirms a Novel Fungal Genus in the Mucoromycota with divergent Burkholderia-like Endosymbiotic Bacteria.</title>
        <authorList>
            <person name="Stajich J.E."/>
            <person name="Macias A.M."/>
            <person name="Carter-House D."/>
            <person name="Lovett B."/>
            <person name="Kasson L.R."/>
            <person name="Berry K."/>
            <person name="Grigoriev I."/>
            <person name="Chang Y."/>
            <person name="Spatafora J."/>
            <person name="Kasson M.T."/>
        </authorList>
    </citation>
    <scope>NUCLEOTIDE SEQUENCE</scope>
    <source>
        <strain evidence="6">NRRL A-21654</strain>
    </source>
</reference>
<dbReference type="GO" id="GO:0008270">
    <property type="term" value="F:zinc ion binding"/>
    <property type="evidence" value="ECO:0007669"/>
    <property type="project" value="UniProtKB-KW"/>
</dbReference>
<feature type="region of interest" description="Disordered" evidence="4">
    <location>
        <begin position="124"/>
        <end position="150"/>
    </location>
</feature>
<dbReference type="EMBL" id="JABAYA010000081">
    <property type="protein sequence ID" value="KAF7726257.1"/>
    <property type="molecule type" value="Genomic_DNA"/>
</dbReference>
<dbReference type="PANTHER" id="PTHR46622">
    <property type="entry name" value="DNA-DEPENDENT METALLOPROTEASE WSS1"/>
    <property type="match status" value="1"/>
</dbReference>
<evidence type="ECO:0000256" key="2">
    <source>
        <dbReference type="ARBA" id="ARBA00022771"/>
    </source>
</evidence>
<name>A0A8H7BKG0_9FUNG</name>
<dbReference type="Pfam" id="PF08325">
    <property type="entry name" value="WLM"/>
    <property type="match status" value="1"/>
</dbReference>
<dbReference type="InterPro" id="IPR001876">
    <property type="entry name" value="Znf_RanBP2"/>
</dbReference>
<dbReference type="GO" id="GO:0006281">
    <property type="term" value="P:DNA repair"/>
    <property type="evidence" value="ECO:0007669"/>
    <property type="project" value="TreeGrafter"/>
</dbReference>
<dbReference type="PANTHER" id="PTHR46622:SF1">
    <property type="entry name" value="DNA-DEPENDENT METALLOPROTEASE WSS1"/>
    <property type="match status" value="1"/>
</dbReference>
<dbReference type="GO" id="GO:0008237">
    <property type="term" value="F:metallopeptidase activity"/>
    <property type="evidence" value="ECO:0007669"/>
    <property type="project" value="TreeGrafter"/>
</dbReference>
<evidence type="ECO:0000313" key="6">
    <source>
        <dbReference type="EMBL" id="KAF7726257.1"/>
    </source>
</evidence>
<dbReference type="InterPro" id="IPR053000">
    <property type="entry name" value="WSS1-like_metalloprotease"/>
</dbReference>
<evidence type="ECO:0000313" key="7">
    <source>
        <dbReference type="Proteomes" id="UP000605846"/>
    </source>
</evidence>
<evidence type="ECO:0000256" key="1">
    <source>
        <dbReference type="ARBA" id="ARBA00022723"/>
    </source>
</evidence>
<dbReference type="Proteomes" id="UP000605846">
    <property type="component" value="Unassembled WGS sequence"/>
</dbReference>
<protein>
    <recommendedName>
        <fullName evidence="5">WLM domain-containing protein</fullName>
    </recommendedName>
</protein>
<feature type="domain" description="WLM" evidence="5">
    <location>
        <begin position="1"/>
        <end position="109"/>
    </location>
</feature>
<keyword evidence="2" id="KW-0863">Zinc-finger</keyword>
<dbReference type="InterPro" id="IPR013536">
    <property type="entry name" value="WLM_dom"/>
</dbReference>
<dbReference type="AlphaFoldDB" id="A0A8H7BKG0"/>
<sequence length="185" mass="20576">MFPFLVRGPHDAAFYKLLDELNNELDQLISDGYSGEGFYSKGHTLGQVSIPMHEAKRRAALAAEKRRQTESLMTKGGVRLGGGNNLSTTADANMSPRERIAQAAERRLRDQKWCGSLEETDINIIPTSMKRQQPPSEADSEPRKKQRPEIIDLTTDDKVTPGWVCTTCTYENSESVLVCAMCLGN</sequence>
<keyword evidence="3" id="KW-0862">Zinc</keyword>
<organism evidence="6 7">
    <name type="scientific">Apophysomyces ossiformis</name>
    <dbReference type="NCBI Taxonomy" id="679940"/>
    <lineage>
        <taxon>Eukaryota</taxon>
        <taxon>Fungi</taxon>
        <taxon>Fungi incertae sedis</taxon>
        <taxon>Mucoromycota</taxon>
        <taxon>Mucoromycotina</taxon>
        <taxon>Mucoromycetes</taxon>
        <taxon>Mucorales</taxon>
        <taxon>Mucorineae</taxon>
        <taxon>Mucoraceae</taxon>
        <taxon>Apophysomyces</taxon>
    </lineage>
</organism>
<keyword evidence="7" id="KW-1185">Reference proteome</keyword>
<dbReference type="PROSITE" id="PS01358">
    <property type="entry name" value="ZF_RANBP2_1"/>
    <property type="match status" value="1"/>
</dbReference>
<comment type="caution">
    <text evidence="6">The sequence shown here is derived from an EMBL/GenBank/DDBJ whole genome shotgun (WGS) entry which is preliminary data.</text>
</comment>
<dbReference type="GO" id="GO:0005634">
    <property type="term" value="C:nucleus"/>
    <property type="evidence" value="ECO:0007669"/>
    <property type="project" value="TreeGrafter"/>
</dbReference>
<dbReference type="InterPro" id="IPR036443">
    <property type="entry name" value="Znf_RanBP2_sf"/>
</dbReference>
<gene>
    <name evidence="6" type="ORF">EC973_008967</name>
</gene>
<evidence type="ECO:0000256" key="3">
    <source>
        <dbReference type="ARBA" id="ARBA00022833"/>
    </source>
</evidence>
<accession>A0A8H7BKG0</accession>